<proteinExistence type="predicted"/>
<keyword evidence="1" id="KW-0732">Signal</keyword>
<dbReference type="InterPro" id="IPR020821">
    <property type="entry name" value="ENPP1-3/EXOG-like_nuc-like"/>
</dbReference>
<feature type="domain" description="DNA/RNA non-specific endonuclease/pyrophosphatase/phosphodiesterase" evidence="3">
    <location>
        <begin position="78"/>
        <end position="297"/>
    </location>
</feature>
<keyword evidence="4" id="KW-0540">Nuclease</keyword>
<dbReference type="Gene3D" id="3.40.570.10">
    <property type="entry name" value="Extracellular Endonuclease, subunit A"/>
    <property type="match status" value="1"/>
</dbReference>
<dbReference type="GO" id="GO:0004519">
    <property type="term" value="F:endonuclease activity"/>
    <property type="evidence" value="ECO:0007669"/>
    <property type="project" value="UniProtKB-KW"/>
</dbReference>
<comment type="caution">
    <text evidence="4">The sequence shown here is derived from an EMBL/GenBank/DDBJ whole genome shotgun (WGS) entry which is preliminary data.</text>
</comment>
<protein>
    <submittedName>
        <fullName evidence="4">DNA/RNA non-specific endonuclease</fullName>
    </submittedName>
</protein>
<evidence type="ECO:0000259" key="3">
    <source>
        <dbReference type="SMART" id="SM00892"/>
    </source>
</evidence>
<feature type="chain" id="PRO_5046359636" evidence="1">
    <location>
        <begin position="26"/>
        <end position="322"/>
    </location>
</feature>
<keyword evidence="4" id="KW-0255">Endonuclease</keyword>
<dbReference type="InterPro" id="IPR040255">
    <property type="entry name" value="Non-specific_endonuclease"/>
</dbReference>
<evidence type="ECO:0000259" key="2">
    <source>
        <dbReference type="SMART" id="SM00477"/>
    </source>
</evidence>
<dbReference type="SMART" id="SM00892">
    <property type="entry name" value="Endonuclease_NS"/>
    <property type="match status" value="1"/>
</dbReference>
<name>A0ABV8UFF4_9PROT</name>
<reference evidence="5" key="1">
    <citation type="journal article" date="2019" name="Int. J. Syst. Evol. Microbiol.">
        <title>The Global Catalogue of Microorganisms (GCM) 10K type strain sequencing project: providing services to taxonomists for standard genome sequencing and annotation.</title>
        <authorList>
            <consortium name="The Broad Institute Genomics Platform"/>
            <consortium name="The Broad Institute Genome Sequencing Center for Infectious Disease"/>
            <person name="Wu L."/>
            <person name="Ma J."/>
        </authorList>
    </citation>
    <scope>NUCLEOTIDE SEQUENCE [LARGE SCALE GENOMIC DNA]</scope>
    <source>
        <strain evidence="5">CGMCC 1.15304</strain>
    </source>
</reference>
<dbReference type="InterPro" id="IPR044925">
    <property type="entry name" value="His-Me_finger_sf"/>
</dbReference>
<dbReference type="RefSeq" id="WP_068147278.1">
    <property type="nucleotide sequence ID" value="NZ_JBHSCR010000034.1"/>
</dbReference>
<evidence type="ECO:0000313" key="5">
    <source>
        <dbReference type="Proteomes" id="UP001595776"/>
    </source>
</evidence>
<dbReference type="PANTHER" id="PTHR13966">
    <property type="entry name" value="ENDONUCLEASE RELATED"/>
    <property type="match status" value="1"/>
</dbReference>
<organism evidence="4 5">
    <name type="scientific">Kordiimonas lipolytica</name>
    <dbReference type="NCBI Taxonomy" id="1662421"/>
    <lineage>
        <taxon>Bacteria</taxon>
        <taxon>Pseudomonadati</taxon>
        <taxon>Pseudomonadota</taxon>
        <taxon>Alphaproteobacteria</taxon>
        <taxon>Kordiimonadales</taxon>
        <taxon>Kordiimonadaceae</taxon>
        <taxon>Kordiimonas</taxon>
    </lineage>
</organism>
<feature type="domain" description="ENPP1-3/EXOG-like endonuclease/phosphodiesterase" evidence="2">
    <location>
        <begin position="79"/>
        <end position="297"/>
    </location>
</feature>
<keyword evidence="4" id="KW-0378">Hydrolase</keyword>
<evidence type="ECO:0000256" key="1">
    <source>
        <dbReference type="SAM" id="SignalP"/>
    </source>
</evidence>
<dbReference type="Pfam" id="PF01223">
    <property type="entry name" value="Endonuclease_NS"/>
    <property type="match status" value="1"/>
</dbReference>
<keyword evidence="5" id="KW-1185">Reference proteome</keyword>
<evidence type="ECO:0000313" key="4">
    <source>
        <dbReference type="EMBL" id="MFC4349605.1"/>
    </source>
</evidence>
<dbReference type="Proteomes" id="UP001595776">
    <property type="component" value="Unassembled WGS sequence"/>
</dbReference>
<dbReference type="PANTHER" id="PTHR13966:SF5">
    <property type="entry name" value="ENDONUCLEASE G, MITOCHONDRIAL"/>
    <property type="match status" value="1"/>
</dbReference>
<dbReference type="SMART" id="SM00477">
    <property type="entry name" value="NUC"/>
    <property type="match status" value="1"/>
</dbReference>
<feature type="signal peptide" evidence="1">
    <location>
        <begin position="1"/>
        <end position="25"/>
    </location>
</feature>
<dbReference type="InterPro" id="IPR044929">
    <property type="entry name" value="DNA/RNA_non-sp_Endonuclease_sf"/>
</dbReference>
<dbReference type="InterPro" id="IPR001604">
    <property type="entry name" value="Endo_G_ENPP1-like_dom"/>
</dbReference>
<accession>A0ABV8UFF4</accession>
<sequence length="322" mass="35739">MGDYVSRLAFSALLVLTLTSTSASAASRNCTAAEKQAANNQLKAIEADATVQSQIATRHAPFGVPVTTISANNEKVLFQNGYILGHDGDLRTALWVSYRLTANDIAGATGKDRVNCFRKDPRLSRTNAASTSDYKEPIYDQGHMTNDADLKDDLTEQINTYMMSNMSPQHCRFNRGIWLSLEHLTRIWAEKYGDILVTSGAIFDRDGLPGRDDDTAAMYMKSNNGKERVAVPSDYFKTFLRQENGVWHAITFKLPHNNDDNGVNWADVKPKVQAAISSMLEVETASGLDLYPNIDMTTVRESRDGYDWNLSIGRANFSSSCR</sequence>
<gene>
    <name evidence="4" type="ORF">ACFO5Q_17275</name>
</gene>
<dbReference type="SUPFAM" id="SSF54060">
    <property type="entry name" value="His-Me finger endonucleases"/>
    <property type="match status" value="1"/>
</dbReference>
<dbReference type="EMBL" id="JBHSCR010000034">
    <property type="protein sequence ID" value="MFC4349605.1"/>
    <property type="molecule type" value="Genomic_DNA"/>
</dbReference>